<organism evidence="2 3">
    <name type="scientific">Ameiurus melas</name>
    <name type="common">Black bullhead</name>
    <name type="synonym">Silurus melas</name>
    <dbReference type="NCBI Taxonomy" id="219545"/>
    <lineage>
        <taxon>Eukaryota</taxon>
        <taxon>Metazoa</taxon>
        <taxon>Chordata</taxon>
        <taxon>Craniata</taxon>
        <taxon>Vertebrata</taxon>
        <taxon>Euteleostomi</taxon>
        <taxon>Actinopterygii</taxon>
        <taxon>Neopterygii</taxon>
        <taxon>Teleostei</taxon>
        <taxon>Ostariophysi</taxon>
        <taxon>Siluriformes</taxon>
        <taxon>Ictaluridae</taxon>
        <taxon>Ameiurus</taxon>
    </lineage>
</organism>
<keyword evidence="3" id="KW-1185">Reference proteome</keyword>
<dbReference type="EMBL" id="JAAGNN010000004">
    <property type="protein sequence ID" value="KAF4090630.1"/>
    <property type="molecule type" value="Genomic_DNA"/>
</dbReference>
<gene>
    <name evidence="2" type="ORF">AMELA_G00054110</name>
</gene>
<protein>
    <submittedName>
        <fullName evidence="2">Uncharacterized protein</fullName>
    </submittedName>
</protein>
<feature type="signal peptide" evidence="1">
    <location>
        <begin position="1"/>
        <end position="18"/>
    </location>
</feature>
<comment type="caution">
    <text evidence="2">The sequence shown here is derived from an EMBL/GenBank/DDBJ whole genome shotgun (WGS) entry which is preliminary data.</text>
</comment>
<evidence type="ECO:0000313" key="3">
    <source>
        <dbReference type="Proteomes" id="UP000593565"/>
    </source>
</evidence>
<evidence type="ECO:0000256" key="1">
    <source>
        <dbReference type="SAM" id="SignalP"/>
    </source>
</evidence>
<name>A0A7J6B6J5_AMEME</name>
<proteinExistence type="predicted"/>
<dbReference type="Proteomes" id="UP000593565">
    <property type="component" value="Unassembled WGS sequence"/>
</dbReference>
<keyword evidence="1" id="KW-0732">Signal</keyword>
<feature type="chain" id="PRO_5029856675" evidence="1">
    <location>
        <begin position="19"/>
        <end position="421"/>
    </location>
</feature>
<reference evidence="2 3" key="1">
    <citation type="submission" date="2020-02" db="EMBL/GenBank/DDBJ databases">
        <title>A chromosome-scale genome assembly of the black bullhead catfish (Ameiurus melas).</title>
        <authorList>
            <person name="Wen M."/>
            <person name="Zham M."/>
            <person name="Cabau C."/>
            <person name="Klopp C."/>
            <person name="Donnadieu C."/>
            <person name="Roques C."/>
            <person name="Bouchez O."/>
            <person name="Lampietro C."/>
            <person name="Jouanno E."/>
            <person name="Herpin A."/>
            <person name="Louis A."/>
            <person name="Berthelot C."/>
            <person name="Parey E."/>
            <person name="Roest-Crollius H."/>
            <person name="Braasch I."/>
            <person name="Postlethwait J."/>
            <person name="Robinson-Rechavi M."/>
            <person name="Echchiki A."/>
            <person name="Begum T."/>
            <person name="Montfort J."/>
            <person name="Schartl M."/>
            <person name="Bobe J."/>
            <person name="Guiguen Y."/>
        </authorList>
    </citation>
    <scope>NUCLEOTIDE SEQUENCE [LARGE SCALE GENOMIC DNA]</scope>
    <source>
        <strain evidence="2">M_S1</strain>
        <tissue evidence="2">Blood</tissue>
    </source>
</reference>
<sequence length="421" mass="45867">MQGFWILLLAVYTMYSSAADTYLPKTYRVELSYGHQLSIQLPTESEKLEFISANASQTDVLWSRSSITKRGIITGRDEGRKFVIHSVTFDDQGTYNLFNFWSRKISIHLLKVFTQRESQNRVAGETLKISLGDLSKNDATLHFSNEDYNLTLVKRGSPVGNLNPEYMGRIHVTSSSIEVLNVNVSDVGNYTLSDRLNRKIKIISMHLVDHHVGVNAGPFMGLLMLLGIPPCIFCCCRKKVCRKSSQPTTTAVNTTTVMYDNQIHPPGPPPTYTNPAAPAGPTPGYTPGYPAGTVPPPNPTFPPQPPYGGYPATSPAMPPNPAFNPAYPPASDLPPAQPPQWSGAPYNQPTPAGFAPVMYNAPAGPDPVKGEITATTPLLTPPQPEVVQPPVPYTGPNDHNSLNSAVQFNMNMGKDSSSNFL</sequence>
<accession>A0A7J6B6J5</accession>
<dbReference type="AlphaFoldDB" id="A0A7J6B6J5"/>
<evidence type="ECO:0000313" key="2">
    <source>
        <dbReference type="EMBL" id="KAF4090630.1"/>
    </source>
</evidence>